<gene>
    <name evidence="5" type="ORF">KH389_16280</name>
</gene>
<dbReference type="EMBL" id="CP074676">
    <property type="protein sequence ID" value="QVL16971.1"/>
    <property type="molecule type" value="Genomic_DNA"/>
</dbReference>
<sequence length="351" mass="39447">MLSHIWHAHWLPNPLSSIMPTLAPSCAQVILRLAEYVPEPPVPLQHLYSSVDSKVRADARVDIIEAASLVQAIALVSGDIDIGLMAYDLFRPGQLNAQLYAIMSSDNLGEALRVAVKYSILLADGTPISYTQNEDGLTLKFLRVESMNVTRQYIDCCLSTMVGLTHWLLPWEPPIPLSATFSYQAPADQSKLKRIFGNNLTFSSELNTISYSARDLMKPLDTANPQLKIYHLSQINELLSKRQSKITSIVKNLIFTDLNSSRLMSLNKAARELNFSSRTLQARLNEERTCFKDLLDECRREIACELLRTSDATLTSIADRLNFRGTSSFHKACTRWFGCSPGMYRSNQKIN</sequence>
<dbReference type="SUPFAM" id="SSF46689">
    <property type="entry name" value="Homeodomain-like"/>
    <property type="match status" value="1"/>
</dbReference>
<evidence type="ECO:0000256" key="3">
    <source>
        <dbReference type="ARBA" id="ARBA00023163"/>
    </source>
</evidence>
<evidence type="ECO:0000256" key="1">
    <source>
        <dbReference type="ARBA" id="ARBA00023015"/>
    </source>
</evidence>
<dbReference type="Gene3D" id="1.10.10.60">
    <property type="entry name" value="Homeodomain-like"/>
    <property type="match status" value="1"/>
</dbReference>
<dbReference type="Pfam" id="PF12833">
    <property type="entry name" value="HTH_18"/>
    <property type="match status" value="1"/>
</dbReference>
<keyword evidence="2" id="KW-0238">DNA-binding</keyword>
<accession>A0ABX8DL26</accession>
<dbReference type="InterPro" id="IPR032687">
    <property type="entry name" value="AraC-type_N"/>
</dbReference>
<organism evidence="5 6">
    <name type="scientific">Pseudomonas qingdaonensis</name>
    <dbReference type="NCBI Taxonomy" id="2056231"/>
    <lineage>
        <taxon>Bacteria</taxon>
        <taxon>Pseudomonadati</taxon>
        <taxon>Pseudomonadota</taxon>
        <taxon>Gammaproteobacteria</taxon>
        <taxon>Pseudomonadales</taxon>
        <taxon>Pseudomonadaceae</taxon>
        <taxon>Pseudomonas</taxon>
    </lineage>
</organism>
<evidence type="ECO:0000259" key="4">
    <source>
        <dbReference type="PROSITE" id="PS01124"/>
    </source>
</evidence>
<dbReference type="RefSeq" id="WP_100633670.1">
    <property type="nucleotide sequence ID" value="NZ_CP074676.1"/>
</dbReference>
<dbReference type="SMART" id="SM00342">
    <property type="entry name" value="HTH_ARAC"/>
    <property type="match status" value="1"/>
</dbReference>
<dbReference type="InterPro" id="IPR009057">
    <property type="entry name" value="Homeodomain-like_sf"/>
</dbReference>
<dbReference type="PROSITE" id="PS01124">
    <property type="entry name" value="HTH_ARAC_FAMILY_2"/>
    <property type="match status" value="1"/>
</dbReference>
<dbReference type="PANTHER" id="PTHR47894:SF1">
    <property type="entry name" value="HTH-TYPE TRANSCRIPTIONAL REGULATOR VQSM"/>
    <property type="match status" value="1"/>
</dbReference>
<dbReference type="GeneID" id="87481821"/>
<feature type="domain" description="HTH araC/xylS-type" evidence="4">
    <location>
        <begin position="248"/>
        <end position="347"/>
    </location>
</feature>
<reference evidence="5 6" key="1">
    <citation type="journal article" date="2016" name="J. Hazard. Mater.">
        <title>A newly isolated Pseudomonas putida S-1 strain for batch-mode-propanethiol degradation and continuous treatment of propanethiol-containing waste gas.</title>
        <authorList>
            <person name="Chen D.Z."/>
            <person name="Sun Y.M."/>
            <person name="Han L.M."/>
            <person name="Chen J."/>
            <person name="Ye J.X."/>
            <person name="Chen J.M."/>
        </authorList>
    </citation>
    <scope>NUCLEOTIDE SEQUENCE [LARGE SCALE GENOMIC DNA]</scope>
    <source>
        <strain evidence="5 6">S-1</strain>
    </source>
</reference>
<dbReference type="Proteomes" id="UP000678154">
    <property type="component" value="Chromosome"/>
</dbReference>
<keyword evidence="1" id="KW-0805">Transcription regulation</keyword>
<evidence type="ECO:0000313" key="6">
    <source>
        <dbReference type="Proteomes" id="UP000678154"/>
    </source>
</evidence>
<name>A0ABX8DL26_9PSED</name>
<dbReference type="Pfam" id="PF12625">
    <property type="entry name" value="Arabinose_bd"/>
    <property type="match status" value="1"/>
</dbReference>
<protein>
    <submittedName>
        <fullName evidence="5">AraC family transcriptional regulator ligand-binding domain-containing protein</fullName>
    </submittedName>
</protein>
<evidence type="ECO:0000313" key="5">
    <source>
        <dbReference type="EMBL" id="QVL16971.1"/>
    </source>
</evidence>
<keyword evidence="3" id="KW-0804">Transcription</keyword>
<dbReference type="PANTHER" id="PTHR47894">
    <property type="entry name" value="HTH-TYPE TRANSCRIPTIONAL REGULATOR GADX"/>
    <property type="match status" value="1"/>
</dbReference>
<keyword evidence="6" id="KW-1185">Reference proteome</keyword>
<evidence type="ECO:0000256" key="2">
    <source>
        <dbReference type="ARBA" id="ARBA00023125"/>
    </source>
</evidence>
<dbReference type="InterPro" id="IPR018060">
    <property type="entry name" value="HTH_AraC"/>
</dbReference>
<proteinExistence type="predicted"/>